<dbReference type="SUPFAM" id="SSF56801">
    <property type="entry name" value="Acetyl-CoA synthetase-like"/>
    <property type="match status" value="1"/>
</dbReference>
<dbReference type="InterPro" id="IPR025110">
    <property type="entry name" value="AMP-bd_C"/>
</dbReference>
<dbReference type="Gene3D" id="3.30.300.30">
    <property type="match status" value="1"/>
</dbReference>
<dbReference type="PANTHER" id="PTHR43767">
    <property type="entry name" value="LONG-CHAIN-FATTY-ACID--COA LIGASE"/>
    <property type="match status" value="1"/>
</dbReference>
<evidence type="ECO:0000313" key="4">
    <source>
        <dbReference type="Proteomes" id="UP001230933"/>
    </source>
</evidence>
<evidence type="ECO:0000259" key="2">
    <source>
        <dbReference type="Pfam" id="PF13193"/>
    </source>
</evidence>
<reference evidence="3" key="1">
    <citation type="submission" date="2023-08" db="EMBL/GenBank/DDBJ databases">
        <title>Isolation and Characterization of Rhodococcus erythropolis MGMM8.</title>
        <authorList>
            <person name="Diabankana R.G.C."/>
            <person name="Afordoanyi D.M."/>
            <person name="Validov S.Z."/>
        </authorList>
    </citation>
    <scope>NUCLEOTIDE SEQUENCE</scope>
    <source>
        <strain evidence="3">MGMM8</strain>
    </source>
</reference>
<evidence type="ECO:0000313" key="3">
    <source>
        <dbReference type="EMBL" id="WMN01956.1"/>
    </source>
</evidence>
<dbReference type="InterPro" id="IPR050237">
    <property type="entry name" value="ATP-dep_AMP-bd_enzyme"/>
</dbReference>
<sequence length="617" mass="65874">MSAPEELAGLEAVALSDRDLPASTYELIERSAKRHPDKIALHLLPGGTGWREPNSWSYSQLLSRVNKAANLFAALEVPSGGVVALMLPNSGSAYAALWGAQALGIVNPVNPMLAREHLIDIFTLTEAEILLAPAPGVDLLLWQKALDIAAAVPTVRMVLAVGGPPQSVSETATGDFDLLCAEQSGSNLEFEERRTLNEVAAYFHTGGTTGVPKVAAHTHLNEVSLAWSLAQRAEFVDAVVLSGLPLFHVNAVHVTGLAPLSGGGTIVALGPLGYRDRMAVEDFWRIVEHFEVSLFSGVPTVFSSLPEVPAGVDISSLRCGIVGAAPLPARVRLDFESNTGVPMIEGYGLTEATCASVLEPLGGRVPGTTGLRLPYQHVKAVDVDAGGVPIRDCPTGEVGILAIKGPCVFPGYLRRHSQGVRLDSSGSVFDGWLVTGDRGSVDGQGFVSLGGRAKDLIIRGGHNIDPRIVEEVLLQHPDVEAVAVVGRPHAHSGEVPVAYVVLRGHAPRDTDSLLAWARAHAPEPAAAPVFIHEIDELPLTAVGKVFKVPLIRDATRRVVDAELIELGLRGRTVVDGDRVSVHLAEDTADDRADQLRDRLLRYHFECEVRRESRMPDL</sequence>
<dbReference type="PROSITE" id="PS00455">
    <property type="entry name" value="AMP_BINDING"/>
    <property type="match status" value="1"/>
</dbReference>
<dbReference type="Pfam" id="PF00501">
    <property type="entry name" value="AMP-binding"/>
    <property type="match status" value="1"/>
</dbReference>
<proteinExistence type="predicted"/>
<dbReference type="EMBL" id="CP124545">
    <property type="protein sequence ID" value="WMN01956.1"/>
    <property type="molecule type" value="Genomic_DNA"/>
</dbReference>
<feature type="domain" description="AMP-binding enzyme C-terminal" evidence="2">
    <location>
        <begin position="469"/>
        <end position="544"/>
    </location>
</feature>
<dbReference type="GO" id="GO:0016878">
    <property type="term" value="F:acid-thiol ligase activity"/>
    <property type="evidence" value="ECO:0007669"/>
    <property type="project" value="UniProtKB-ARBA"/>
</dbReference>
<dbReference type="RefSeq" id="WP_308371523.1">
    <property type="nucleotide sequence ID" value="NZ_CP124545.1"/>
</dbReference>
<dbReference type="InterPro" id="IPR045851">
    <property type="entry name" value="AMP-bd_C_sf"/>
</dbReference>
<dbReference type="NCBIfam" id="NF005714">
    <property type="entry name" value="PRK07529.1"/>
    <property type="match status" value="1"/>
</dbReference>
<organism evidence="3 4">
    <name type="scientific">Rhodococcus erythropolis</name>
    <name type="common">Arthrobacter picolinophilus</name>
    <dbReference type="NCBI Taxonomy" id="1833"/>
    <lineage>
        <taxon>Bacteria</taxon>
        <taxon>Bacillati</taxon>
        <taxon>Actinomycetota</taxon>
        <taxon>Actinomycetes</taxon>
        <taxon>Mycobacteriales</taxon>
        <taxon>Nocardiaceae</taxon>
        <taxon>Rhodococcus</taxon>
        <taxon>Rhodococcus erythropolis group</taxon>
    </lineage>
</organism>
<dbReference type="InterPro" id="IPR042099">
    <property type="entry name" value="ANL_N_sf"/>
</dbReference>
<dbReference type="AlphaFoldDB" id="A0AAX3ZYN0"/>
<gene>
    <name evidence="3" type="ORF">QIE55_32195</name>
</gene>
<evidence type="ECO:0000259" key="1">
    <source>
        <dbReference type="Pfam" id="PF00501"/>
    </source>
</evidence>
<dbReference type="Pfam" id="PF13193">
    <property type="entry name" value="AMP-binding_C"/>
    <property type="match status" value="1"/>
</dbReference>
<feature type="domain" description="AMP-dependent synthetase/ligase" evidence="1">
    <location>
        <begin position="29"/>
        <end position="413"/>
    </location>
</feature>
<name>A0AAX3ZYN0_RHOER</name>
<dbReference type="InterPro" id="IPR000873">
    <property type="entry name" value="AMP-dep_synth/lig_dom"/>
</dbReference>
<dbReference type="InterPro" id="IPR020845">
    <property type="entry name" value="AMP-binding_CS"/>
</dbReference>
<accession>A0AAX3ZYN0</accession>
<protein>
    <submittedName>
        <fullName evidence="3">Acyl-CoA synthetase</fullName>
    </submittedName>
</protein>
<dbReference type="Proteomes" id="UP001230933">
    <property type="component" value="Chromosome"/>
</dbReference>
<dbReference type="PANTHER" id="PTHR43767:SF1">
    <property type="entry name" value="NONRIBOSOMAL PEPTIDE SYNTHASE PES1 (EUROFUNG)-RELATED"/>
    <property type="match status" value="1"/>
</dbReference>
<dbReference type="Gene3D" id="3.40.50.12780">
    <property type="entry name" value="N-terminal domain of ligase-like"/>
    <property type="match status" value="1"/>
</dbReference>